<keyword evidence="2" id="KW-1185">Reference proteome</keyword>
<reference evidence="1" key="1">
    <citation type="submission" date="2020-08" db="EMBL/GenBank/DDBJ databases">
        <title>Multicomponent nature underlies the extraordinary mechanical properties of spider dragline silk.</title>
        <authorList>
            <person name="Kono N."/>
            <person name="Nakamura H."/>
            <person name="Mori M."/>
            <person name="Yoshida Y."/>
            <person name="Ohtoshi R."/>
            <person name="Malay A.D."/>
            <person name="Moran D.A.P."/>
            <person name="Tomita M."/>
            <person name="Numata K."/>
            <person name="Arakawa K."/>
        </authorList>
    </citation>
    <scope>NUCLEOTIDE SEQUENCE</scope>
</reference>
<name>A0A8X6R2H4_NEPPI</name>
<sequence length="53" mass="5779">MVLLDQWNILMSGITSVMAKLIITDAPNNSLNPGYHPPAFVQADCVGEKIDVH</sequence>
<proteinExistence type="predicted"/>
<protein>
    <submittedName>
        <fullName evidence="1">Uncharacterized protein</fullName>
    </submittedName>
</protein>
<feature type="non-terminal residue" evidence="1">
    <location>
        <position position="53"/>
    </location>
</feature>
<comment type="caution">
    <text evidence="1">The sequence shown here is derived from an EMBL/GenBank/DDBJ whole genome shotgun (WGS) entry which is preliminary data.</text>
</comment>
<evidence type="ECO:0000313" key="2">
    <source>
        <dbReference type="Proteomes" id="UP000887013"/>
    </source>
</evidence>
<dbReference type="EMBL" id="BMAW01039542">
    <property type="protein sequence ID" value="GFU56250.1"/>
    <property type="molecule type" value="Genomic_DNA"/>
</dbReference>
<accession>A0A8X6R2H4</accession>
<dbReference type="AlphaFoldDB" id="A0A8X6R2H4"/>
<gene>
    <name evidence="1" type="ORF">NPIL_33831</name>
</gene>
<organism evidence="1 2">
    <name type="scientific">Nephila pilipes</name>
    <name type="common">Giant wood spider</name>
    <name type="synonym">Nephila maculata</name>
    <dbReference type="NCBI Taxonomy" id="299642"/>
    <lineage>
        <taxon>Eukaryota</taxon>
        <taxon>Metazoa</taxon>
        <taxon>Ecdysozoa</taxon>
        <taxon>Arthropoda</taxon>
        <taxon>Chelicerata</taxon>
        <taxon>Arachnida</taxon>
        <taxon>Araneae</taxon>
        <taxon>Araneomorphae</taxon>
        <taxon>Entelegynae</taxon>
        <taxon>Araneoidea</taxon>
        <taxon>Nephilidae</taxon>
        <taxon>Nephila</taxon>
    </lineage>
</organism>
<evidence type="ECO:0000313" key="1">
    <source>
        <dbReference type="EMBL" id="GFU56250.1"/>
    </source>
</evidence>
<dbReference type="Proteomes" id="UP000887013">
    <property type="component" value="Unassembled WGS sequence"/>
</dbReference>